<keyword evidence="3" id="KW-0813">Transport</keyword>
<reference evidence="8" key="1">
    <citation type="journal article" date="2017" name="Sci. Rep.">
        <title>Origin and evolutionary history of freshwater Rhodophyta: further insights based on phylogenomic evidence.</title>
        <authorList>
            <person name="Nan F."/>
            <person name="Feng J."/>
            <person name="Lv J."/>
            <person name="Liu Q."/>
            <person name="Fang K."/>
            <person name="Gong C."/>
            <person name="Xie S."/>
        </authorList>
    </citation>
    <scope>NUCLEOTIDE SEQUENCE</scope>
</reference>
<evidence type="ECO:0000256" key="5">
    <source>
        <dbReference type="ARBA" id="ARBA00022989"/>
    </source>
</evidence>
<geneLocation type="chloroplast" evidence="8"/>
<dbReference type="Pfam" id="PF02405">
    <property type="entry name" value="MlaE"/>
    <property type="match status" value="1"/>
</dbReference>
<gene>
    <name evidence="8" type="primary">MlaE</name>
</gene>
<feature type="transmembrane region" description="Helical" evidence="7">
    <location>
        <begin position="197"/>
        <end position="216"/>
    </location>
</feature>
<name>A0A3G1I9D3_9FLOR</name>
<sequence>MVFLQNSLEIWLLKLVSTCLILKRLILCHKISRNNILQIKNYLVSVGVDSLAIVLITACFIGMVFTLQIGKEFVSLNTTSMLGPVLSITYLRELCPVLTAVITTARIGSAFTAEIASMKVTDQIDIFLILKIDPVNYLVLPRIYACMLILPLLNFGSFVTSIFSSLFIASILYNISPSIFIYSIFSSISYHDIFYSSLKALVFGFIISVISCSWGLSTQGGAKNVGISTTSSVVTSLLLIFIIDFLFSYLMFYQFPSLFKV</sequence>
<dbReference type="PANTHER" id="PTHR30188:SF4">
    <property type="entry name" value="PROTEIN TRIGALACTOSYLDIACYLGLYCEROL 1, CHLOROPLASTIC"/>
    <property type="match status" value="1"/>
</dbReference>
<evidence type="ECO:0000256" key="6">
    <source>
        <dbReference type="ARBA" id="ARBA00023136"/>
    </source>
</evidence>
<dbReference type="GO" id="GO:0043190">
    <property type="term" value="C:ATP-binding cassette (ABC) transporter complex"/>
    <property type="evidence" value="ECO:0007669"/>
    <property type="project" value="InterPro"/>
</dbReference>
<keyword evidence="8" id="KW-0934">Plastid</keyword>
<keyword evidence="8" id="KW-0150">Chloroplast</keyword>
<accession>A0A3G1I9D3</accession>
<feature type="transmembrane region" description="Helical" evidence="7">
    <location>
        <begin position="162"/>
        <end position="185"/>
    </location>
</feature>
<feature type="transmembrane region" description="Helical" evidence="7">
    <location>
        <begin position="236"/>
        <end position="255"/>
    </location>
</feature>
<keyword evidence="4 7" id="KW-0812">Transmembrane</keyword>
<evidence type="ECO:0000256" key="2">
    <source>
        <dbReference type="ARBA" id="ARBA00007556"/>
    </source>
</evidence>
<dbReference type="GO" id="GO:0005548">
    <property type="term" value="F:phospholipid transporter activity"/>
    <property type="evidence" value="ECO:0007669"/>
    <property type="project" value="TreeGrafter"/>
</dbReference>
<evidence type="ECO:0000256" key="1">
    <source>
        <dbReference type="ARBA" id="ARBA00004141"/>
    </source>
</evidence>
<feature type="transmembrane region" description="Helical" evidence="7">
    <location>
        <begin position="12"/>
        <end position="31"/>
    </location>
</feature>
<feature type="transmembrane region" description="Helical" evidence="7">
    <location>
        <begin position="43"/>
        <end position="70"/>
    </location>
</feature>
<proteinExistence type="inferred from homology"/>
<dbReference type="RefSeq" id="YP_009390181.1">
    <property type="nucleotide sequence ID" value="NC_035231.1"/>
</dbReference>
<comment type="subcellular location">
    <subcellularLocation>
        <location evidence="1">Membrane</location>
        <topology evidence="1">Multi-pass membrane protein</topology>
    </subcellularLocation>
</comment>
<organism evidence="8">
    <name type="scientific">Sheathia arcuata</name>
    <dbReference type="NCBI Taxonomy" id="340433"/>
    <lineage>
        <taxon>Eukaryota</taxon>
        <taxon>Rhodophyta</taxon>
        <taxon>Florideophyceae</taxon>
        <taxon>Nemaliophycidae</taxon>
        <taxon>Batrachospermales</taxon>
        <taxon>Batrachospermaceae</taxon>
        <taxon>Sheathia</taxon>
    </lineage>
</organism>
<evidence type="ECO:0000256" key="7">
    <source>
        <dbReference type="RuleBase" id="RU362044"/>
    </source>
</evidence>
<dbReference type="EMBL" id="KY033529">
    <property type="protein sequence ID" value="ART65550.1"/>
    <property type="molecule type" value="Genomic_DNA"/>
</dbReference>
<evidence type="ECO:0000313" key="8">
    <source>
        <dbReference type="EMBL" id="ART65550.1"/>
    </source>
</evidence>
<dbReference type="PANTHER" id="PTHR30188">
    <property type="entry name" value="ABC TRANSPORTER PERMEASE PROTEIN-RELATED"/>
    <property type="match status" value="1"/>
</dbReference>
<dbReference type="AlphaFoldDB" id="A0A3G1I9D3"/>
<dbReference type="InterPro" id="IPR003453">
    <property type="entry name" value="ABC_MlaE_roteobac"/>
</dbReference>
<evidence type="ECO:0000256" key="3">
    <source>
        <dbReference type="ARBA" id="ARBA00022448"/>
    </source>
</evidence>
<feature type="transmembrane region" description="Helical" evidence="7">
    <location>
        <begin position="134"/>
        <end position="156"/>
    </location>
</feature>
<dbReference type="InterPro" id="IPR030802">
    <property type="entry name" value="Permease_MalE"/>
</dbReference>
<comment type="similarity">
    <text evidence="2 7">Belongs to the MlaE permease family.</text>
</comment>
<protein>
    <submittedName>
        <fullName evidence="8">ABC transporter permease</fullName>
    </submittedName>
</protein>
<dbReference type="NCBIfam" id="TIGR00056">
    <property type="entry name" value="MlaE family lipid ABC transporter permease subunit"/>
    <property type="match status" value="1"/>
</dbReference>
<dbReference type="GeneID" id="33350892"/>
<evidence type="ECO:0000256" key="4">
    <source>
        <dbReference type="ARBA" id="ARBA00022692"/>
    </source>
</evidence>
<keyword evidence="6 7" id="KW-0472">Membrane</keyword>
<keyword evidence="5 7" id="KW-1133">Transmembrane helix</keyword>